<dbReference type="GO" id="GO:0003677">
    <property type="term" value="F:DNA binding"/>
    <property type="evidence" value="ECO:0007669"/>
    <property type="project" value="UniProtKB-UniRule"/>
</dbReference>
<evidence type="ECO:0000313" key="8">
    <source>
        <dbReference type="Proteomes" id="UP000681162"/>
    </source>
</evidence>
<dbReference type="GO" id="GO:0004803">
    <property type="term" value="F:transposase activity"/>
    <property type="evidence" value="ECO:0007669"/>
    <property type="project" value="UniProtKB-UniRule"/>
</dbReference>
<proteinExistence type="inferred from homology"/>
<comment type="similarity">
    <text evidence="2 6">Belongs to the transposase mutator family.</text>
</comment>
<dbReference type="PANTHER" id="PTHR33217">
    <property type="entry name" value="TRANSPOSASE FOR INSERTION SEQUENCE ELEMENT IS1081"/>
    <property type="match status" value="1"/>
</dbReference>
<reference evidence="7 8" key="1">
    <citation type="submission" date="2021-03" db="EMBL/GenBank/DDBJ databases">
        <title>Antimicrobial resistance genes in bacteria isolated from Japanese honey, and their potential for conferring macrolide and lincosamide resistance in the American foulbrood pathogen Paenibacillus larvae.</title>
        <authorList>
            <person name="Okamoto M."/>
            <person name="Kumagai M."/>
            <person name="Kanamori H."/>
            <person name="Takamatsu D."/>
        </authorList>
    </citation>
    <scope>NUCLEOTIDE SEQUENCE [LARGE SCALE GENOMIC DNA]</scope>
    <source>
        <strain evidence="7 8">J41TS12</strain>
    </source>
</reference>
<dbReference type="AlphaFoldDB" id="A0A919XSW7"/>
<dbReference type="GO" id="GO:0006313">
    <property type="term" value="P:DNA transposition"/>
    <property type="evidence" value="ECO:0007669"/>
    <property type="project" value="UniProtKB-UniRule"/>
</dbReference>
<name>A0A919XSW7_9BACL</name>
<organism evidence="7 8">
    <name type="scientific">Paenibacillus antibioticophila</name>
    <dbReference type="NCBI Taxonomy" id="1274374"/>
    <lineage>
        <taxon>Bacteria</taxon>
        <taxon>Bacillati</taxon>
        <taxon>Bacillota</taxon>
        <taxon>Bacilli</taxon>
        <taxon>Bacillales</taxon>
        <taxon>Paenibacillaceae</taxon>
        <taxon>Paenibacillus</taxon>
    </lineage>
</organism>
<protein>
    <recommendedName>
        <fullName evidence="6">Mutator family transposase</fullName>
    </recommendedName>
</protein>
<dbReference type="Pfam" id="PF00872">
    <property type="entry name" value="Transposase_mut"/>
    <property type="match status" value="1"/>
</dbReference>
<keyword evidence="8" id="KW-1185">Reference proteome</keyword>
<dbReference type="NCBIfam" id="NF033543">
    <property type="entry name" value="transpos_IS256"/>
    <property type="match status" value="1"/>
</dbReference>
<evidence type="ECO:0000256" key="3">
    <source>
        <dbReference type="ARBA" id="ARBA00022578"/>
    </source>
</evidence>
<dbReference type="Proteomes" id="UP000681162">
    <property type="component" value="Unassembled WGS sequence"/>
</dbReference>
<keyword evidence="4 6" id="KW-0238">DNA-binding</keyword>
<keyword evidence="3 6" id="KW-0815">Transposition</keyword>
<evidence type="ECO:0000256" key="2">
    <source>
        <dbReference type="ARBA" id="ARBA00010961"/>
    </source>
</evidence>
<keyword evidence="5 6" id="KW-0233">DNA recombination</keyword>
<sequence>MTQYQINLDSKLLHQLFLGSSQDAGVSALLESVLNQVLKAQASDQLAAEKYERTEERLGYRNGTYPHTLTTRVGNLTLYVPRFRDGKFSTELFSRYQRSEQALVLALMEMVINGVSTRKITQVTEELCGAEFSKSTVSDLCKQLDPIVTAWNHRPLKEEYPFVIVDALYTKVREDGRVRSRGVMIATGINLEGYREIIGMMIGDTESEASWGEFFTHLKHRGLHGVEIITSDSHGGLVKAIGQHLQGVTWQRCQTHFMRNILDATPKPLRSEVKAHVRSIFEAADPQTARTLLAQTVDLFQEKASKAMEILEAGFDDATAVLMLPPEYRKRTRTTNAVERLNAEIRRRERVIRIFPNRESVLRLLGALLMEQDEKWSMGKKYLEMTEFQEWRKKRKKGDSKVVRLG</sequence>
<dbReference type="RefSeq" id="WP_212940060.1">
    <property type="nucleotide sequence ID" value="NZ_BORR01000009.1"/>
</dbReference>
<gene>
    <name evidence="7" type="ORF">J41TS12_26920</name>
</gene>
<accession>A0A919XSW7</accession>
<keyword evidence="6" id="KW-0814">Transposable element</keyword>
<evidence type="ECO:0000256" key="5">
    <source>
        <dbReference type="ARBA" id="ARBA00023172"/>
    </source>
</evidence>
<evidence type="ECO:0000256" key="4">
    <source>
        <dbReference type="ARBA" id="ARBA00023125"/>
    </source>
</evidence>
<evidence type="ECO:0000313" key="7">
    <source>
        <dbReference type="EMBL" id="GIO37831.1"/>
    </source>
</evidence>
<evidence type="ECO:0000256" key="6">
    <source>
        <dbReference type="RuleBase" id="RU365089"/>
    </source>
</evidence>
<dbReference type="PANTHER" id="PTHR33217:SF7">
    <property type="entry name" value="TRANSPOSASE FOR INSERTION SEQUENCE ELEMENT IS1081"/>
    <property type="match status" value="1"/>
</dbReference>
<comment type="caution">
    <text evidence="7">The sequence shown here is derived from an EMBL/GenBank/DDBJ whole genome shotgun (WGS) entry which is preliminary data.</text>
</comment>
<dbReference type="InterPro" id="IPR001207">
    <property type="entry name" value="Transposase_mutator"/>
</dbReference>
<dbReference type="EMBL" id="BORR01000009">
    <property type="protein sequence ID" value="GIO37831.1"/>
    <property type="molecule type" value="Genomic_DNA"/>
</dbReference>
<comment type="function">
    <text evidence="1 6">Required for the transposition of the insertion element.</text>
</comment>
<evidence type="ECO:0000256" key="1">
    <source>
        <dbReference type="ARBA" id="ARBA00002190"/>
    </source>
</evidence>